<keyword evidence="3" id="KW-1185">Reference proteome</keyword>
<dbReference type="Pfam" id="PF05857">
    <property type="entry name" value="TraX"/>
    <property type="match status" value="1"/>
</dbReference>
<sequence length="263" mass="29974">MSILKKGFTTFDIKVIGIILMVIDHIHQMFFYTVPSWVDWFGRPVATMFFFVSVIGFSHTRNKGKYLSRLYIGTVVMSLGSPLLSDWIAHTGPMENFGLSNNIFRDLFLGVILMYGVDFIVEYRVNKHKADLWKGIGLLLLPILLALPMVFMTMLPIPVILGYTALVPSMLTAENSFLIYMIPLLYCFRNNRLVQSAVIALGAMIGSLAFGTSQWFMVLAIIPILLYNGQKGPGMRNFFYLFYPIHIWILYAISCFVSSQWFS</sequence>
<accession>A0A2U1D5N5</accession>
<feature type="transmembrane region" description="Helical" evidence="1">
    <location>
        <begin position="198"/>
        <end position="226"/>
    </location>
</feature>
<evidence type="ECO:0000313" key="2">
    <source>
        <dbReference type="EMBL" id="PVY82852.1"/>
    </source>
</evidence>
<feature type="transmembrane region" description="Helical" evidence="1">
    <location>
        <begin position="238"/>
        <end position="257"/>
    </location>
</feature>
<name>A0A2U1D5N5_9LACO</name>
<keyword evidence="1" id="KW-1133">Transmembrane helix</keyword>
<evidence type="ECO:0000256" key="1">
    <source>
        <dbReference type="SAM" id="Phobius"/>
    </source>
</evidence>
<keyword evidence="1" id="KW-0472">Membrane</keyword>
<dbReference type="Proteomes" id="UP000245433">
    <property type="component" value="Unassembled WGS sequence"/>
</dbReference>
<dbReference type="EMBL" id="QEKT01000010">
    <property type="protein sequence ID" value="PVY82852.1"/>
    <property type="molecule type" value="Genomic_DNA"/>
</dbReference>
<gene>
    <name evidence="2" type="ORF">C7384_11046</name>
</gene>
<feature type="transmembrane region" description="Helical" evidence="1">
    <location>
        <begin position="160"/>
        <end position="186"/>
    </location>
</feature>
<comment type="caution">
    <text evidence="2">The sequence shown here is derived from an EMBL/GenBank/DDBJ whole genome shotgun (WGS) entry which is preliminary data.</text>
</comment>
<evidence type="ECO:0000313" key="3">
    <source>
        <dbReference type="Proteomes" id="UP000245433"/>
    </source>
</evidence>
<feature type="transmembrane region" description="Helical" evidence="1">
    <location>
        <begin position="40"/>
        <end position="58"/>
    </location>
</feature>
<dbReference type="RefSeq" id="WP_089939993.1">
    <property type="nucleotide sequence ID" value="NZ_CAKOEX010000010.1"/>
</dbReference>
<feature type="transmembrane region" description="Helical" evidence="1">
    <location>
        <begin position="70"/>
        <end position="90"/>
    </location>
</feature>
<organism evidence="2 3">
    <name type="scientific">Convivina intestini</name>
    <dbReference type="NCBI Taxonomy" id="1505726"/>
    <lineage>
        <taxon>Bacteria</taxon>
        <taxon>Bacillati</taxon>
        <taxon>Bacillota</taxon>
        <taxon>Bacilli</taxon>
        <taxon>Lactobacillales</taxon>
        <taxon>Lactobacillaceae</taxon>
        <taxon>Convivina</taxon>
    </lineage>
</organism>
<protein>
    <submittedName>
        <fullName evidence="2">TraX protein</fullName>
    </submittedName>
</protein>
<feature type="transmembrane region" description="Helical" evidence="1">
    <location>
        <begin position="102"/>
        <end position="121"/>
    </location>
</feature>
<dbReference type="OrthoDB" id="9781069at2"/>
<feature type="transmembrane region" description="Helical" evidence="1">
    <location>
        <begin position="12"/>
        <end position="34"/>
    </location>
</feature>
<dbReference type="AlphaFoldDB" id="A0A2U1D5N5"/>
<dbReference type="InterPro" id="IPR008875">
    <property type="entry name" value="TraX"/>
</dbReference>
<feature type="transmembrane region" description="Helical" evidence="1">
    <location>
        <begin position="133"/>
        <end position="154"/>
    </location>
</feature>
<keyword evidence="1" id="KW-0812">Transmembrane</keyword>
<proteinExistence type="predicted"/>
<reference evidence="2 3" key="1">
    <citation type="submission" date="2018-04" db="EMBL/GenBank/DDBJ databases">
        <title>Genomic Encyclopedia of Type Strains, Phase IV (KMG-IV): sequencing the most valuable type-strain genomes for metagenomic binning, comparative biology and taxonomic classification.</title>
        <authorList>
            <person name="Goeker M."/>
        </authorList>
    </citation>
    <scope>NUCLEOTIDE SEQUENCE [LARGE SCALE GENOMIC DNA]</scope>
    <source>
        <strain evidence="2 3">DSM 28795</strain>
    </source>
</reference>